<dbReference type="InterPro" id="IPR038563">
    <property type="entry name" value="Endonuclease_7_sf"/>
</dbReference>
<keyword evidence="1" id="KW-0378">Hydrolase</keyword>
<evidence type="ECO:0000313" key="1">
    <source>
        <dbReference type="EMBL" id="QDK04128.1"/>
    </source>
</evidence>
<proteinExistence type="predicted"/>
<gene>
    <name evidence="1" type="primary">96</name>
    <name evidence="1" type="ORF">SEA_AVADAKEDAVRA_97</name>
</gene>
<sequence length="186" mass="20349">METTEATTKCRVDACPKLPYCRGYCRAHYARWREGRPVDAPITYKRAGSARDEYGRKHCGSCKQWRPVSDFGTKKSSSDGLAYKCMDCQRLKPITAWYRHGISKERYDELVALGCQACGSMDNLAIDHDHACCPRSNGSCGRCVRGCLCRTCNSAFGLLGDDAGRVAALLRYAEGVSGAGQSAQAA</sequence>
<reference evidence="1 2" key="1">
    <citation type="submission" date="2019-06" db="EMBL/GenBank/DDBJ databases">
        <authorList>
            <person name="Seegulam M.E."/>
            <person name="English Z.M."/>
            <person name="Heaney A.R."/>
            <person name="Hollman J.N."/>
            <person name="Hunter B.J."/>
            <person name="Klocke D.M."/>
            <person name="Tolsma S."/>
            <person name="Caruso S.M."/>
            <person name="Garlena R.A."/>
            <person name="Russell D.A."/>
            <person name="Pope W.H."/>
            <person name="Jacobs-Se D."/>
            <person name="Hatfull G.F."/>
        </authorList>
    </citation>
    <scope>NUCLEOTIDE SEQUENCE [LARGE SCALE GENOMIC DNA]</scope>
</reference>
<dbReference type="Proteomes" id="UP000319042">
    <property type="component" value="Genome"/>
</dbReference>
<keyword evidence="1" id="KW-0540">Nuclease</keyword>
<dbReference type="Gene3D" id="3.40.1800.10">
    <property type="entry name" value="His-Me finger endonucleases"/>
    <property type="match status" value="1"/>
</dbReference>
<protein>
    <submittedName>
        <fullName evidence="1">Endonuclease VII</fullName>
    </submittedName>
</protein>
<dbReference type="EMBL" id="MN096382">
    <property type="protein sequence ID" value="QDK04128.1"/>
    <property type="molecule type" value="Genomic_DNA"/>
</dbReference>
<dbReference type="SUPFAM" id="SSF54060">
    <property type="entry name" value="His-Me finger endonucleases"/>
    <property type="match status" value="1"/>
</dbReference>
<dbReference type="Pfam" id="PF02945">
    <property type="entry name" value="Endonuclease_7"/>
    <property type="match status" value="1"/>
</dbReference>
<keyword evidence="1" id="KW-0255">Endonuclease</keyword>
<dbReference type="GO" id="GO:0004519">
    <property type="term" value="F:endonuclease activity"/>
    <property type="evidence" value="ECO:0007669"/>
    <property type="project" value="UniProtKB-KW"/>
</dbReference>
<dbReference type="InterPro" id="IPR004211">
    <property type="entry name" value="Endonuclease_7"/>
</dbReference>
<name>A0A514U5A1_9CAUD</name>
<evidence type="ECO:0000313" key="2">
    <source>
        <dbReference type="Proteomes" id="UP000319042"/>
    </source>
</evidence>
<accession>A0A514U5A1</accession>
<dbReference type="InterPro" id="IPR044925">
    <property type="entry name" value="His-Me_finger_sf"/>
</dbReference>
<organism evidence="1 2">
    <name type="scientific">Mycobacterium phage AvadaKedavra</name>
    <dbReference type="NCBI Taxonomy" id="2593344"/>
    <lineage>
        <taxon>Viruses</taxon>
        <taxon>Duplodnaviria</taxon>
        <taxon>Heunggongvirae</taxon>
        <taxon>Uroviricota</taxon>
        <taxon>Caudoviricetes</taxon>
        <taxon>Vilmaviridae</taxon>
        <taxon>Lclasvirinae</taxon>
        <taxon>Bronvirus</taxon>
        <taxon>Bronvirus bron</taxon>
        <taxon>Mycobacterium virus Bron</taxon>
    </lineage>
</organism>